<dbReference type="Pfam" id="PF13385">
    <property type="entry name" value="Laminin_G_3"/>
    <property type="match status" value="1"/>
</dbReference>
<evidence type="ECO:0000313" key="7">
    <source>
        <dbReference type="EMBL" id="JAC70709.1"/>
    </source>
</evidence>
<dbReference type="InterPro" id="IPR017868">
    <property type="entry name" value="Filamin/ABP280_repeat-like"/>
</dbReference>
<evidence type="ECO:0000256" key="4">
    <source>
        <dbReference type="ARBA" id="ARBA00023157"/>
    </source>
</evidence>
<dbReference type="EMBL" id="GBEZ01015455">
    <property type="protein sequence ID" value="JAC70709.1"/>
    <property type="molecule type" value="Transcribed_RNA"/>
</dbReference>
<proteinExistence type="predicted"/>
<dbReference type="PANTHER" id="PTHR46228:SF2">
    <property type="entry name" value="KELCH REPEAT PROTEIN (AFU_ORTHOLOGUE AFUA_4G14350)"/>
    <property type="match status" value="1"/>
</dbReference>
<sequence length="1273" mass="142467">MAKGTPGKIYVHPGPTWAPKSYVWDDPDWLPASDLEEAHKAVPASFLLQAVDFWGCPRTTGGDEWEVRIDGRFSQEGSTTDYRNGTYLVTYVGHIVGHTNMSVTLNGRHANTDTEADPHAVCSWSLASDPNGSPWCVDIRPGQGSLEFDGVNYVSVPHDDRLSFGEHWSLDVWVHPRDRTDAAGRIISKQSARSGQGHWIGFVDGGNIEVGLYVGGDDFRTLRTGYEVQPGHWTHIAVAYTGDSIRVYINGGLSESKTFDRSTPIRDNNQPMVIGRGFVGLIDELRVFREDMTSQLESQLWKCPAFPELLAAYFSFNDGPGATEAHDYFGLRGALMGFNASGNRTVPDPHFFPAWRDIHAKSNYGVVDFEASRSKSFTETGFTEAVAGLDSTFTFKFWDMCGFEYVSENVEVEAMMVEDVYRNDRHDQISYPIENLTVVRQLSTTTKTAACYRSSEFRVDYTPPTCGTLRISIRLDGNMVPGFPTEIPVAPQRVPNATMSSITGVNDAVAGLETSFSIIARDRFGCQRSSGGDEFEVLMTRTTLGQNPEGIVFAGPDVVTLELSPQDQGDGTYTVPYTAPAEGNYTFYVGLVEPDDTRSYLQGEDRQPVRFVAAPPPWREVQVDGSIPDPRYRATAAKSDKYAFVFRGWSTDKEGLMDVWRYPLANQENWVYRTTVTVHNLPSHAVRIDVDTRLLIAQGKMRDDCGDVMFKAQSASEWEDPSIPYWIDPYYRCDTPSTAFWLAPPSADLYMFYGNPRARMPQEDPSRLFVVWEDFNSIDRSTELPTGWQFEGTCSLRPGDPSTFSVGHEAIRPWHGEAALQVDAISRLGGALYRKLEVPPLDQYTLRAAFYDSDAPASSHWISPNYDDCRNVPNAKEMLNQKSGLGVFTASIEEEYTALYPWRSVEDNRTAGWHLLEITSDGEHVHLYIDDVLHMTQPALAPMDRIFIRGGGQDPDVPLESLAAWDAILVARRDNATSVSFGKEEALIYTSKRFHQVSTRGTPPPPRTAAAAAVYDNKVYLLGGYGTYGTYADSGASRGATSRPEADNLVWTFDLTSETFRWMMPWGTARPSPRFEHAVAVQEETATIYFFGGRSADKGVLLSDLWAFYIGDDAWEEIQADCGPSPRFLTASVVYKHLFIVFGGLVNSDHQPGRELVSQPTNELWAFDTVERKWSDMTPKRSPAPRYAHAATMQNGQMYIYGGYDNRHHFADVHKYDIDYNRWTMLKPDTRYDTPAEKTSLAAIAHDDKLMIFGGLEETPASYTNDMWTICIY</sequence>
<feature type="repeat" description="Filamin" evidence="5">
    <location>
        <begin position="534"/>
        <end position="589"/>
    </location>
</feature>
<dbReference type="Pfam" id="PF00630">
    <property type="entry name" value="Filamin"/>
    <property type="match status" value="1"/>
</dbReference>
<gene>
    <name evidence="7" type="ORF">TSPGSL018_3542</name>
</gene>
<organism evidence="7">
    <name type="scientific">Tetraselmis sp. GSL018</name>
    <dbReference type="NCBI Taxonomy" id="582737"/>
    <lineage>
        <taxon>Eukaryota</taxon>
        <taxon>Viridiplantae</taxon>
        <taxon>Chlorophyta</taxon>
        <taxon>core chlorophytes</taxon>
        <taxon>Chlorodendrophyceae</taxon>
        <taxon>Chlorodendrales</taxon>
        <taxon>Chlorodendraceae</taxon>
        <taxon>Tetraselmis</taxon>
    </lineage>
</organism>
<dbReference type="SUPFAM" id="SSF117281">
    <property type="entry name" value="Kelch motif"/>
    <property type="match status" value="1"/>
</dbReference>
<dbReference type="Pfam" id="PF24681">
    <property type="entry name" value="Kelch_KLHDC2_KLHL20_DRC7"/>
    <property type="match status" value="1"/>
</dbReference>
<feature type="repeat" description="Filamin" evidence="5">
    <location>
        <begin position="454"/>
        <end position="489"/>
    </location>
</feature>
<dbReference type="InterPro" id="IPR013320">
    <property type="entry name" value="ConA-like_dom_sf"/>
</dbReference>
<keyword evidence="4" id="KW-1015">Disulfide bond</keyword>
<keyword evidence="3" id="KW-0677">Repeat</keyword>
<dbReference type="Gene3D" id="2.60.120.200">
    <property type="match status" value="1"/>
</dbReference>
<dbReference type="Gene3D" id="2.120.10.80">
    <property type="entry name" value="Kelch-type beta propeller"/>
    <property type="match status" value="2"/>
</dbReference>
<dbReference type="SMART" id="SM00560">
    <property type="entry name" value="LamGL"/>
    <property type="match status" value="1"/>
</dbReference>
<evidence type="ECO:0000256" key="3">
    <source>
        <dbReference type="ARBA" id="ARBA00022737"/>
    </source>
</evidence>
<keyword evidence="2" id="KW-0732">Signal</keyword>
<dbReference type="InterPro" id="IPR013783">
    <property type="entry name" value="Ig-like_fold"/>
</dbReference>
<dbReference type="Gene3D" id="2.60.40.10">
    <property type="entry name" value="Immunoglobulins"/>
    <property type="match status" value="3"/>
</dbReference>
<dbReference type="SUPFAM" id="SSF49899">
    <property type="entry name" value="Concanavalin A-like lectins/glucanases"/>
    <property type="match status" value="1"/>
</dbReference>
<dbReference type="SUPFAM" id="SSF50965">
    <property type="entry name" value="Galactose oxidase, central domain"/>
    <property type="match status" value="1"/>
</dbReference>
<protein>
    <submittedName>
        <fullName evidence="7">Btb poz domain containing protein</fullName>
    </submittedName>
</protein>
<dbReference type="InterPro" id="IPR011043">
    <property type="entry name" value="Gal_Oxase/kelch_b-propeller"/>
</dbReference>
<dbReference type="CDD" id="cd00110">
    <property type="entry name" value="LamG"/>
    <property type="match status" value="1"/>
</dbReference>
<dbReference type="InterPro" id="IPR015915">
    <property type="entry name" value="Kelch-typ_b-propeller"/>
</dbReference>
<dbReference type="PANTHER" id="PTHR46228">
    <property type="entry name" value="KELCH DOMAIN-CONTAINING PROTEIN"/>
    <property type="match status" value="1"/>
</dbReference>
<dbReference type="InterPro" id="IPR001791">
    <property type="entry name" value="Laminin_G"/>
</dbReference>
<dbReference type="InterPro" id="IPR006558">
    <property type="entry name" value="LamG-like"/>
</dbReference>
<keyword evidence="1" id="KW-0880">Kelch repeat</keyword>
<evidence type="ECO:0000256" key="5">
    <source>
        <dbReference type="PROSITE-ProRule" id="PRU00087"/>
    </source>
</evidence>
<evidence type="ECO:0000256" key="1">
    <source>
        <dbReference type="ARBA" id="ARBA00022441"/>
    </source>
</evidence>
<dbReference type="SUPFAM" id="SSF81296">
    <property type="entry name" value="E set domains"/>
    <property type="match status" value="2"/>
</dbReference>
<dbReference type="InterPro" id="IPR014756">
    <property type="entry name" value="Ig_E-set"/>
</dbReference>
<accession>A0A061RIZ3</accession>
<dbReference type="AlphaFoldDB" id="A0A061RIZ3"/>
<dbReference type="PROSITE" id="PS50194">
    <property type="entry name" value="FILAMIN_REPEAT"/>
    <property type="match status" value="3"/>
</dbReference>
<reference evidence="7" key="1">
    <citation type="submission" date="2014-05" db="EMBL/GenBank/DDBJ databases">
        <title>The transcriptome of the halophilic microalga Tetraselmis sp. GSL018 isolated from the Great Salt Lake, Utah.</title>
        <authorList>
            <person name="Jinkerson R.E."/>
            <person name="D'Adamo S."/>
            <person name="Posewitz M.C."/>
        </authorList>
    </citation>
    <scope>NUCLEOTIDE SEQUENCE</scope>
    <source>
        <strain evidence="7">GSL018</strain>
    </source>
</reference>
<feature type="repeat" description="Filamin" evidence="5">
    <location>
        <begin position="35"/>
        <end position="123"/>
    </location>
</feature>
<evidence type="ECO:0000259" key="6">
    <source>
        <dbReference type="SMART" id="SM00560"/>
    </source>
</evidence>
<feature type="domain" description="LamG-like jellyroll fold" evidence="6">
    <location>
        <begin position="166"/>
        <end position="295"/>
    </location>
</feature>
<evidence type="ECO:0000256" key="2">
    <source>
        <dbReference type="ARBA" id="ARBA00022729"/>
    </source>
</evidence>
<name>A0A061RIZ3_9CHLO</name>